<dbReference type="CDD" id="cd04301">
    <property type="entry name" value="NAT_SF"/>
    <property type="match status" value="1"/>
</dbReference>
<dbReference type="SUPFAM" id="SSF55729">
    <property type="entry name" value="Acyl-CoA N-acyltransferases (Nat)"/>
    <property type="match status" value="1"/>
</dbReference>
<evidence type="ECO:0000256" key="2">
    <source>
        <dbReference type="ARBA" id="ARBA00023315"/>
    </source>
</evidence>
<proteinExistence type="predicted"/>
<evidence type="ECO:0000256" key="1">
    <source>
        <dbReference type="ARBA" id="ARBA00022679"/>
    </source>
</evidence>
<protein>
    <submittedName>
        <fullName evidence="4">GNAT family N-acetyltransferase</fullName>
    </submittedName>
</protein>
<dbReference type="Gene3D" id="3.40.630.30">
    <property type="match status" value="1"/>
</dbReference>
<dbReference type="InterPro" id="IPR050832">
    <property type="entry name" value="Bact_Acetyltransf"/>
</dbReference>
<evidence type="ECO:0000313" key="4">
    <source>
        <dbReference type="EMBL" id="QQZ48989.1"/>
    </source>
</evidence>
<feature type="domain" description="N-acetyltransferase" evidence="3">
    <location>
        <begin position="1"/>
        <end position="118"/>
    </location>
</feature>
<dbReference type="InterPro" id="IPR000182">
    <property type="entry name" value="GNAT_dom"/>
</dbReference>
<sequence>MDDPERPWTTAWVAVDDAQIVGFAAVGFQAWNRRLVLWHFYVDASRRGQGLGRALMEAVLAAAMARDARHIWLETSNRNPPGVAAYQALGFSLSGLDLTLYDGTPAEGEFALFFSRAV</sequence>
<dbReference type="InterPro" id="IPR016181">
    <property type="entry name" value="Acyl_CoA_acyltransferase"/>
</dbReference>
<dbReference type="AlphaFoldDB" id="A0A974P232"/>
<dbReference type="GO" id="GO:0016747">
    <property type="term" value="F:acyltransferase activity, transferring groups other than amino-acyl groups"/>
    <property type="evidence" value="ECO:0007669"/>
    <property type="project" value="InterPro"/>
</dbReference>
<dbReference type="Pfam" id="PF00583">
    <property type="entry name" value="Acetyltransf_1"/>
    <property type="match status" value="1"/>
</dbReference>
<accession>A0A974P232</accession>
<dbReference type="PROSITE" id="PS51186">
    <property type="entry name" value="GNAT"/>
    <property type="match status" value="1"/>
</dbReference>
<dbReference type="PANTHER" id="PTHR43877">
    <property type="entry name" value="AMINOALKYLPHOSPHONATE N-ACETYLTRANSFERASE-RELATED-RELATED"/>
    <property type="match status" value="1"/>
</dbReference>
<dbReference type="EMBL" id="CP068570">
    <property type="protein sequence ID" value="QQZ48989.1"/>
    <property type="molecule type" value="Genomic_DNA"/>
</dbReference>
<name>A0A974P232_9CAUL</name>
<organism evidence="4">
    <name type="scientific">Phenylobacterium glaciei</name>
    <dbReference type="NCBI Taxonomy" id="2803784"/>
    <lineage>
        <taxon>Bacteria</taxon>
        <taxon>Pseudomonadati</taxon>
        <taxon>Pseudomonadota</taxon>
        <taxon>Alphaproteobacteria</taxon>
        <taxon>Caulobacterales</taxon>
        <taxon>Caulobacteraceae</taxon>
        <taxon>Phenylobacterium</taxon>
    </lineage>
</organism>
<keyword evidence="2" id="KW-0012">Acyltransferase</keyword>
<reference evidence="4" key="1">
    <citation type="submission" date="2021-01" db="EMBL/GenBank/DDBJ databases">
        <title>Genome sequence of Phenylobacterium sp. 20VBR1 isolated from a valley glaceir, Ny-Alesund, Svalbard.</title>
        <authorList>
            <person name="Thomas F.A."/>
            <person name="Krishnan K.P."/>
            <person name="Sinha R.K."/>
        </authorList>
    </citation>
    <scope>NUCLEOTIDE SEQUENCE</scope>
    <source>
        <strain evidence="4">20VBR1</strain>
    </source>
</reference>
<keyword evidence="1" id="KW-0808">Transferase</keyword>
<gene>
    <name evidence="4" type="ORF">JKL49_17325</name>
</gene>
<evidence type="ECO:0000259" key="3">
    <source>
        <dbReference type="PROSITE" id="PS51186"/>
    </source>
</evidence>